<evidence type="ECO:0000313" key="2">
    <source>
        <dbReference type="EMBL" id="KRL86378.1"/>
    </source>
</evidence>
<dbReference type="STRING" id="1423783.FC50_GL000897"/>
<dbReference type="InterPro" id="IPR002109">
    <property type="entry name" value="Glutaredoxin"/>
</dbReference>
<comment type="caution">
    <text evidence="2">The sequence shown here is derived from an EMBL/GenBank/DDBJ whole genome shotgun (WGS) entry which is preliminary data.</text>
</comment>
<dbReference type="CDD" id="cd02976">
    <property type="entry name" value="NrdH"/>
    <property type="match status" value="1"/>
</dbReference>
<gene>
    <name evidence="2" type="ORF">FC50_GL000897</name>
</gene>
<keyword evidence="3" id="KW-1185">Reference proteome</keyword>
<protein>
    <recommendedName>
        <fullName evidence="1">Glutaredoxin domain-containing protein</fullName>
    </recommendedName>
</protein>
<feature type="domain" description="Glutaredoxin" evidence="1">
    <location>
        <begin position="1"/>
        <end position="43"/>
    </location>
</feature>
<dbReference type="EMBL" id="AZFJ01000045">
    <property type="protein sequence ID" value="KRL86378.1"/>
    <property type="molecule type" value="Genomic_DNA"/>
</dbReference>
<dbReference type="InterPro" id="IPR036249">
    <property type="entry name" value="Thioredoxin-like_sf"/>
</dbReference>
<evidence type="ECO:0000259" key="1">
    <source>
        <dbReference type="Pfam" id="PF00462"/>
    </source>
</evidence>
<dbReference type="Pfam" id="PF00462">
    <property type="entry name" value="Glutaredoxin"/>
    <property type="match status" value="1"/>
</dbReference>
<reference evidence="2 3" key="1">
    <citation type="journal article" date="2015" name="Genome Announc.">
        <title>Expanding the biotechnology potential of lactobacilli through comparative genomics of 213 strains and associated genera.</title>
        <authorList>
            <person name="Sun Z."/>
            <person name="Harris H.M."/>
            <person name="McCann A."/>
            <person name="Guo C."/>
            <person name="Argimon S."/>
            <person name="Zhang W."/>
            <person name="Yang X."/>
            <person name="Jeffery I.B."/>
            <person name="Cooney J.C."/>
            <person name="Kagawa T.F."/>
            <person name="Liu W."/>
            <person name="Song Y."/>
            <person name="Salvetti E."/>
            <person name="Wrobel A."/>
            <person name="Rasinkangas P."/>
            <person name="Parkhill J."/>
            <person name="Rea M.C."/>
            <person name="O'Sullivan O."/>
            <person name="Ritari J."/>
            <person name="Douillard F.P."/>
            <person name="Paul Ross R."/>
            <person name="Yang R."/>
            <person name="Briner A.E."/>
            <person name="Felis G.E."/>
            <person name="de Vos W.M."/>
            <person name="Barrangou R."/>
            <person name="Klaenhammer T.R."/>
            <person name="Caufield P.W."/>
            <person name="Cui Y."/>
            <person name="Zhang H."/>
            <person name="O'Toole P.W."/>
        </authorList>
    </citation>
    <scope>NUCLEOTIDE SEQUENCE [LARGE SCALE GENOMIC DNA]</scope>
    <source>
        <strain evidence="2 3">DSM 15945</strain>
    </source>
</reference>
<organism evidence="2 3">
    <name type="scientific">Lacticaseibacillus pantheris DSM 15945 = JCM 12539 = NBRC 106106</name>
    <dbReference type="NCBI Taxonomy" id="1423783"/>
    <lineage>
        <taxon>Bacteria</taxon>
        <taxon>Bacillati</taxon>
        <taxon>Bacillota</taxon>
        <taxon>Bacilli</taxon>
        <taxon>Lactobacillales</taxon>
        <taxon>Lactobacillaceae</taxon>
        <taxon>Lacticaseibacillus</taxon>
    </lineage>
</organism>
<evidence type="ECO:0000313" key="3">
    <source>
        <dbReference type="Proteomes" id="UP000051922"/>
    </source>
</evidence>
<dbReference type="Proteomes" id="UP000051922">
    <property type="component" value="Unassembled WGS sequence"/>
</dbReference>
<proteinExistence type="predicted"/>
<dbReference type="AlphaFoldDB" id="A0A0R1U4H6"/>
<name>A0A0R1U4H6_9LACO</name>
<accession>A0A0R1U4H6</accession>
<dbReference type="Gene3D" id="3.40.30.10">
    <property type="entry name" value="Glutaredoxin"/>
    <property type="match status" value="1"/>
</dbReference>
<sequence length="60" mass="7014">MTKRFLDEHNINYTEHNINEEPEYVNYLKNQGFKMTPVLEADGMEAITGFRPDVLKQLAV</sequence>
<dbReference type="PATRIC" id="fig|1423783.4.peg.926"/>
<dbReference type="SUPFAM" id="SSF52833">
    <property type="entry name" value="Thioredoxin-like"/>
    <property type="match status" value="1"/>
</dbReference>